<organism evidence="2 3">
    <name type="scientific">Marmota monax</name>
    <name type="common">Woodchuck</name>
    <dbReference type="NCBI Taxonomy" id="9995"/>
    <lineage>
        <taxon>Eukaryota</taxon>
        <taxon>Metazoa</taxon>
        <taxon>Chordata</taxon>
        <taxon>Craniata</taxon>
        <taxon>Vertebrata</taxon>
        <taxon>Euteleostomi</taxon>
        <taxon>Mammalia</taxon>
        <taxon>Eutheria</taxon>
        <taxon>Euarchontoglires</taxon>
        <taxon>Glires</taxon>
        <taxon>Rodentia</taxon>
        <taxon>Sciuromorpha</taxon>
        <taxon>Sciuridae</taxon>
        <taxon>Xerinae</taxon>
        <taxon>Marmotini</taxon>
        <taxon>Marmota</taxon>
    </lineage>
</organism>
<dbReference type="Proteomes" id="UP000335636">
    <property type="component" value="Unassembled WGS sequence"/>
</dbReference>
<evidence type="ECO:0000313" key="2">
    <source>
        <dbReference type="EMBL" id="VTJ91237.1"/>
    </source>
</evidence>
<keyword evidence="1" id="KW-0732">Signal</keyword>
<feature type="non-terminal residue" evidence="2">
    <location>
        <position position="1"/>
    </location>
</feature>
<proteinExistence type="predicted"/>
<evidence type="ECO:0000313" key="3">
    <source>
        <dbReference type="Proteomes" id="UP000335636"/>
    </source>
</evidence>
<evidence type="ECO:0000256" key="1">
    <source>
        <dbReference type="SAM" id="SignalP"/>
    </source>
</evidence>
<dbReference type="EMBL" id="CABDUW010007023">
    <property type="protein sequence ID" value="VTJ91237.1"/>
    <property type="molecule type" value="Genomic_DNA"/>
</dbReference>
<name>A0A5E4DAE1_MARMO</name>
<comment type="caution">
    <text evidence="2">The sequence shown here is derived from an EMBL/GenBank/DDBJ whole genome shotgun (WGS) entry which is preliminary data.</text>
</comment>
<feature type="signal peptide" evidence="1">
    <location>
        <begin position="1"/>
        <end position="17"/>
    </location>
</feature>
<gene>
    <name evidence="2" type="ORF">MONAX_5E018861</name>
</gene>
<sequence length="50" mass="5541">SVLLVSLGVVIVQRCSSGYIGDDTLSSFHQECPRCNVESKSCWGPLRYHN</sequence>
<dbReference type="AlphaFoldDB" id="A0A5E4DAE1"/>
<reference evidence="2" key="1">
    <citation type="submission" date="2019-04" db="EMBL/GenBank/DDBJ databases">
        <authorList>
            <person name="Alioto T."/>
            <person name="Alioto T."/>
        </authorList>
    </citation>
    <scope>NUCLEOTIDE SEQUENCE [LARGE SCALE GENOMIC DNA]</scope>
</reference>
<protein>
    <submittedName>
        <fullName evidence="2">Uncharacterized protein</fullName>
    </submittedName>
</protein>
<feature type="chain" id="PRO_5023089372" evidence="1">
    <location>
        <begin position="18"/>
        <end position="50"/>
    </location>
</feature>
<keyword evidence="3" id="KW-1185">Reference proteome</keyword>
<accession>A0A5E4DAE1</accession>